<keyword evidence="3" id="KW-1185">Reference proteome</keyword>
<evidence type="ECO:0000256" key="1">
    <source>
        <dbReference type="SAM" id="MobiDB-lite"/>
    </source>
</evidence>
<feature type="region of interest" description="Disordered" evidence="1">
    <location>
        <begin position="1"/>
        <end position="20"/>
    </location>
</feature>
<gene>
    <name evidence="2" type="ORF">BDK51DRAFT_38581</name>
</gene>
<dbReference type="Proteomes" id="UP000269721">
    <property type="component" value="Unassembled WGS sequence"/>
</dbReference>
<proteinExistence type="predicted"/>
<organism evidence="2 3">
    <name type="scientific">Blyttiomyces helicus</name>
    <dbReference type="NCBI Taxonomy" id="388810"/>
    <lineage>
        <taxon>Eukaryota</taxon>
        <taxon>Fungi</taxon>
        <taxon>Fungi incertae sedis</taxon>
        <taxon>Chytridiomycota</taxon>
        <taxon>Chytridiomycota incertae sedis</taxon>
        <taxon>Chytridiomycetes</taxon>
        <taxon>Chytridiomycetes incertae sedis</taxon>
        <taxon>Blyttiomyces</taxon>
    </lineage>
</organism>
<feature type="compositionally biased region" description="Basic and acidic residues" evidence="1">
    <location>
        <begin position="9"/>
        <end position="20"/>
    </location>
</feature>
<name>A0A4P9W542_9FUNG</name>
<evidence type="ECO:0000313" key="2">
    <source>
        <dbReference type="EMBL" id="RKO87354.1"/>
    </source>
</evidence>
<sequence length="239" mass="25761">MSRTPPLRPGDDTHVERESDLPCQRAVRAADERDLCANGLYLRRQVGQEVVLGIDKKWVLRDLARDPEVDVLRLGERVDGRTSGVDDVELVVSGKRAHGLHRARLGGNHVAVGGALDDRAPRGVGRSALPMAVDEDRVPSSDQGRESVDRGAVLHLDHHGAFDAEDLDDVGDVVEVDGEVVGGEDDLDLSVLVLRVGIAGVDFLGGEVEPVWADTREAVAARATAAQRIRESMVRGARI</sequence>
<evidence type="ECO:0000313" key="3">
    <source>
        <dbReference type="Proteomes" id="UP000269721"/>
    </source>
</evidence>
<dbReference type="EMBL" id="KZ997485">
    <property type="protein sequence ID" value="RKO87354.1"/>
    <property type="molecule type" value="Genomic_DNA"/>
</dbReference>
<protein>
    <submittedName>
        <fullName evidence="2">Uncharacterized protein</fullName>
    </submittedName>
</protein>
<accession>A0A4P9W542</accession>
<dbReference type="AlphaFoldDB" id="A0A4P9W542"/>
<reference evidence="3" key="1">
    <citation type="journal article" date="2018" name="Nat. Microbiol.">
        <title>Leveraging single-cell genomics to expand the fungal tree of life.</title>
        <authorList>
            <person name="Ahrendt S.R."/>
            <person name="Quandt C.A."/>
            <person name="Ciobanu D."/>
            <person name="Clum A."/>
            <person name="Salamov A."/>
            <person name="Andreopoulos B."/>
            <person name="Cheng J.F."/>
            <person name="Woyke T."/>
            <person name="Pelin A."/>
            <person name="Henrissat B."/>
            <person name="Reynolds N.K."/>
            <person name="Benny G.L."/>
            <person name="Smith M.E."/>
            <person name="James T.Y."/>
            <person name="Grigoriev I.V."/>
        </authorList>
    </citation>
    <scope>NUCLEOTIDE SEQUENCE [LARGE SCALE GENOMIC DNA]</scope>
</reference>